<evidence type="ECO:0000313" key="2">
    <source>
        <dbReference type="EMBL" id="AMY07537.1"/>
    </source>
</evidence>
<dbReference type="Pfam" id="PF01244">
    <property type="entry name" value="Peptidase_M19"/>
    <property type="match status" value="1"/>
</dbReference>
<keyword evidence="3" id="KW-1185">Reference proteome</keyword>
<feature type="chain" id="PRO_5007511317" evidence="1">
    <location>
        <begin position="25"/>
        <end position="447"/>
    </location>
</feature>
<evidence type="ECO:0000313" key="3">
    <source>
        <dbReference type="Proteomes" id="UP000076079"/>
    </source>
</evidence>
<dbReference type="PANTHER" id="PTHR10443:SF12">
    <property type="entry name" value="DIPEPTIDASE"/>
    <property type="match status" value="1"/>
</dbReference>
<dbReference type="PROSITE" id="PS51365">
    <property type="entry name" value="RENAL_DIPEPTIDASE_2"/>
    <property type="match status" value="1"/>
</dbReference>
<sequence length="447" mass="47984" precursor="true">MRTPHAERRTPTMPVSTRSLLACAALLTAGALGHVAAQPAASPAAPIPARLDAVLKKAPVIDGHNDLPWEMRTRAKYDFDLIDIAKPQPQLMTDIGRLRAGRVGGQFWSVYVPVELQGDAAVSATLEQIDAVHEMVRRYPSAFALTRTAAEVERAIAAGKVASMIGVEGGHSIDSSIATLRMMHRLGAGYMTLTHSKNVPWADSCSDTPKVQGLSPFGEEVVREMNRLGMLVDLSHVSPDTMADAIRVSQAPVIFSHSDARAVADSVRNVPDDILRQIPKNGGIVMVTFVPGFISQEAAEHSRRSTAETERLRAQFPGDAAAQKKGLDVWTAANPAPRATLAQVADHIDHIRKVAGIDHIGLGSDFDGITSVVQGLENVSTYPALLGELSRRGYADDDIAKISSRNILRVMRAAEAVATRLQPTATPSIKTIEDMDHVTRRGAPVAP</sequence>
<protein>
    <submittedName>
        <fullName evidence="2">Membrane dipeptidase (Peptidase family M19)</fullName>
    </submittedName>
</protein>
<dbReference type="STRING" id="1855912.LuPra_00710"/>
<dbReference type="AlphaFoldDB" id="A0A143PG51"/>
<reference evidence="2 3" key="1">
    <citation type="journal article" date="2016" name="Genome Announc.">
        <title>First Complete Genome Sequence of a Subdivision 6 Acidobacterium Strain.</title>
        <authorList>
            <person name="Huang S."/>
            <person name="Vieira S."/>
            <person name="Bunk B."/>
            <person name="Riedel T."/>
            <person name="Sproer C."/>
            <person name="Overmann J."/>
        </authorList>
    </citation>
    <scope>NUCLEOTIDE SEQUENCE [LARGE SCALE GENOMIC DNA]</scope>
    <source>
        <strain evidence="3">DSM 100886 HEG_-6_39</strain>
    </source>
</reference>
<dbReference type="PATRIC" id="fig|1813736.3.peg.745"/>
<gene>
    <name evidence="2" type="ORF">LuPra_00710</name>
</gene>
<dbReference type="KEGG" id="abac:LuPra_00710"/>
<dbReference type="GO" id="GO:0070573">
    <property type="term" value="F:metallodipeptidase activity"/>
    <property type="evidence" value="ECO:0007669"/>
    <property type="project" value="InterPro"/>
</dbReference>
<dbReference type="InterPro" id="IPR008257">
    <property type="entry name" value="Pept_M19"/>
</dbReference>
<dbReference type="Proteomes" id="UP000076079">
    <property type="component" value="Chromosome"/>
</dbReference>
<dbReference type="Gene3D" id="3.20.20.140">
    <property type="entry name" value="Metal-dependent hydrolases"/>
    <property type="match status" value="1"/>
</dbReference>
<name>A0A143PG51_LUTPR</name>
<dbReference type="PANTHER" id="PTHR10443">
    <property type="entry name" value="MICROSOMAL DIPEPTIDASE"/>
    <property type="match status" value="1"/>
</dbReference>
<dbReference type="SUPFAM" id="SSF51556">
    <property type="entry name" value="Metallo-dependent hydrolases"/>
    <property type="match status" value="1"/>
</dbReference>
<dbReference type="CDD" id="cd01301">
    <property type="entry name" value="rDP_like"/>
    <property type="match status" value="1"/>
</dbReference>
<evidence type="ECO:0000256" key="1">
    <source>
        <dbReference type="SAM" id="SignalP"/>
    </source>
</evidence>
<accession>A0A143PG51</accession>
<reference evidence="3" key="2">
    <citation type="submission" date="2016-04" db="EMBL/GenBank/DDBJ databases">
        <title>First Complete Genome Sequence of a Subdivision 6 Acidobacterium.</title>
        <authorList>
            <person name="Huang S."/>
            <person name="Vieira S."/>
            <person name="Bunk B."/>
            <person name="Riedel T."/>
            <person name="Sproeer C."/>
            <person name="Overmann J."/>
        </authorList>
    </citation>
    <scope>NUCLEOTIDE SEQUENCE [LARGE SCALE GENOMIC DNA]</scope>
    <source>
        <strain evidence="3">DSM 100886 HEG_-6_39</strain>
    </source>
</reference>
<dbReference type="GO" id="GO:0006508">
    <property type="term" value="P:proteolysis"/>
    <property type="evidence" value="ECO:0007669"/>
    <property type="project" value="InterPro"/>
</dbReference>
<dbReference type="InterPro" id="IPR032466">
    <property type="entry name" value="Metal_Hydrolase"/>
</dbReference>
<keyword evidence="1" id="KW-0732">Signal</keyword>
<dbReference type="EMBL" id="CP015136">
    <property type="protein sequence ID" value="AMY07537.1"/>
    <property type="molecule type" value="Genomic_DNA"/>
</dbReference>
<organism evidence="2 3">
    <name type="scientific">Luteitalea pratensis</name>
    <dbReference type="NCBI Taxonomy" id="1855912"/>
    <lineage>
        <taxon>Bacteria</taxon>
        <taxon>Pseudomonadati</taxon>
        <taxon>Acidobacteriota</taxon>
        <taxon>Vicinamibacteria</taxon>
        <taxon>Vicinamibacterales</taxon>
        <taxon>Vicinamibacteraceae</taxon>
        <taxon>Luteitalea</taxon>
    </lineage>
</organism>
<feature type="signal peptide" evidence="1">
    <location>
        <begin position="1"/>
        <end position="24"/>
    </location>
</feature>
<proteinExistence type="predicted"/>